<dbReference type="OMA" id="ASPLWFP"/>
<dbReference type="Gramene" id="TRITD2Av1G187240.2">
    <property type="protein sequence ID" value="TRITD2Av1G187240.2"/>
    <property type="gene ID" value="TRITD2Av1G187240"/>
</dbReference>
<dbReference type="Proteomes" id="UP000324705">
    <property type="component" value="Chromosome 2A"/>
</dbReference>
<evidence type="ECO:0000313" key="2">
    <source>
        <dbReference type="EMBL" id="VAH32542.1"/>
    </source>
</evidence>
<dbReference type="PANTHER" id="PTHR34666">
    <property type="entry name" value="EXPRESSED PROTEIN"/>
    <property type="match status" value="1"/>
</dbReference>
<evidence type="ECO:0000256" key="1">
    <source>
        <dbReference type="SAM" id="MobiDB-lite"/>
    </source>
</evidence>
<name>A0A9R1NWP1_TRITD</name>
<dbReference type="AlphaFoldDB" id="A0A9R1NWP1"/>
<dbReference type="PANTHER" id="PTHR34666:SF3">
    <property type="entry name" value="OS04G0436000 PROTEIN"/>
    <property type="match status" value="1"/>
</dbReference>
<accession>A0A9R1NWP1</accession>
<feature type="region of interest" description="Disordered" evidence="1">
    <location>
        <begin position="57"/>
        <end position="93"/>
    </location>
</feature>
<dbReference type="EMBL" id="LT934113">
    <property type="protein sequence ID" value="VAH32542.1"/>
    <property type="molecule type" value="Genomic_DNA"/>
</dbReference>
<organism evidence="2 3">
    <name type="scientific">Triticum turgidum subsp. durum</name>
    <name type="common">Durum wheat</name>
    <name type="synonym">Triticum durum</name>
    <dbReference type="NCBI Taxonomy" id="4567"/>
    <lineage>
        <taxon>Eukaryota</taxon>
        <taxon>Viridiplantae</taxon>
        <taxon>Streptophyta</taxon>
        <taxon>Embryophyta</taxon>
        <taxon>Tracheophyta</taxon>
        <taxon>Spermatophyta</taxon>
        <taxon>Magnoliopsida</taxon>
        <taxon>Liliopsida</taxon>
        <taxon>Poales</taxon>
        <taxon>Poaceae</taxon>
        <taxon>BOP clade</taxon>
        <taxon>Pooideae</taxon>
        <taxon>Triticodae</taxon>
        <taxon>Triticeae</taxon>
        <taxon>Triticinae</taxon>
        <taxon>Triticum</taxon>
    </lineage>
</organism>
<keyword evidence="3" id="KW-1185">Reference proteome</keyword>
<gene>
    <name evidence="2" type="ORF">TRITD_2Av1G187240</name>
</gene>
<evidence type="ECO:0000313" key="3">
    <source>
        <dbReference type="Proteomes" id="UP000324705"/>
    </source>
</evidence>
<proteinExistence type="predicted"/>
<sequence>MDDFTFPTTAAAAEHAEPLFLHHHHRLPPFPHFASSPLWFPGDGVAVAPVAAVVSRRTADGMEEQEPTSSDSAAGRRSKGERGGEADEEGAVVRATGADGEDKMDKLWENFNEELEALRRAGSCPKKTAAACGLDELSDTESEAGERGRGCAPMLRASSRAGATGQYYRRSGSWVLLMRIFKRLFVVEKTAVSAAHRRHKANAAE</sequence>
<protein>
    <submittedName>
        <fullName evidence="2">Uncharacterized protein</fullName>
    </submittedName>
</protein>
<reference evidence="2 3" key="1">
    <citation type="submission" date="2017-09" db="EMBL/GenBank/DDBJ databases">
        <authorList>
            <consortium name="International Durum Wheat Genome Sequencing Consortium (IDWGSC)"/>
            <person name="Milanesi L."/>
        </authorList>
    </citation>
    <scope>NUCLEOTIDE SEQUENCE [LARGE SCALE GENOMIC DNA]</scope>
    <source>
        <strain evidence="3">cv. Svevo</strain>
    </source>
</reference>